<organism evidence="1">
    <name type="scientific">Paenibacillus ihbetae</name>
    <dbReference type="NCBI Taxonomy" id="1870820"/>
    <lineage>
        <taxon>Bacteria</taxon>
        <taxon>Bacillati</taxon>
        <taxon>Bacillota</taxon>
        <taxon>Bacilli</taxon>
        <taxon>Bacillales</taxon>
        <taxon>Paenibacillaceae</taxon>
        <taxon>Paenibacillus</taxon>
    </lineage>
</organism>
<protein>
    <submittedName>
        <fullName evidence="1">HIT family protein</fullName>
    </submittedName>
</protein>
<dbReference type="InterPro" id="IPR025365">
    <property type="entry name" value="DUF4269"/>
</dbReference>
<accession>A0A1B2E6Z4</accession>
<evidence type="ECO:0000313" key="1">
    <source>
        <dbReference type="EMBL" id="ANY75672.1"/>
    </source>
</evidence>
<dbReference type="EMBL" id="CP016809">
    <property type="protein sequence ID" value="ANY75672.1"/>
    <property type="molecule type" value="Genomic_DNA"/>
</dbReference>
<dbReference type="KEGG" id="pib:BBD41_25560"/>
<gene>
    <name evidence="1" type="ORF">BBD41_25560</name>
</gene>
<dbReference type="AlphaFoldDB" id="A0A1B2E6Z4"/>
<name>A0A1B2E6Z4_9BACL</name>
<proteinExistence type="predicted"/>
<sequence>MQDINFRNIDFLYQGTEKQKQAAVVMEDLGVFAHLARNDPILVGTVPIGIDIPGSDLDIACHVTEFAAFEQTIRRNFGHLPDLSVVSRNVNGVDRIVVRFRHRGWMFEIFGQPVPTEQQNGYRHMVVEYRLLQLIGGAGRERIIAMKQAGIKTEPAFAELLGIPGDPYAALLDMYYWPDDRLSGLYYKLLARERNEDA</sequence>
<reference evidence="1" key="1">
    <citation type="submission" date="2016-08" db="EMBL/GenBank/DDBJ databases">
        <title>Complete Genome Seqeunce of Paenibacillus sp. nov. IHBB 9852 from high altitute lake of Indian trans-Himalayas.</title>
        <authorList>
            <person name="Kiran S."/>
            <person name="Swarnkar M.K."/>
            <person name="Rana A."/>
            <person name="Tewari R."/>
            <person name="Gulati A."/>
        </authorList>
    </citation>
    <scope>NUCLEOTIDE SEQUENCE [LARGE SCALE GENOMIC DNA]</scope>
    <source>
        <strain evidence="1">IHBB 9852</strain>
    </source>
</reference>
<dbReference type="RefSeq" id="WP_099479418.1">
    <property type="nucleotide sequence ID" value="NZ_CP016809.1"/>
</dbReference>
<dbReference type="Pfam" id="PF14091">
    <property type="entry name" value="DUF4269"/>
    <property type="match status" value="1"/>
</dbReference>